<keyword evidence="1" id="KW-0227">DNA damage</keyword>
<comment type="caution">
    <text evidence="4">The sequence shown here is derived from an EMBL/GenBank/DDBJ whole genome shotgun (WGS) entry which is preliminary data.</text>
</comment>
<evidence type="ECO:0000256" key="1">
    <source>
        <dbReference type="RuleBase" id="RU363044"/>
    </source>
</evidence>
<dbReference type="GO" id="GO:0000723">
    <property type="term" value="P:telomere maintenance"/>
    <property type="evidence" value="ECO:0007669"/>
    <property type="project" value="InterPro"/>
</dbReference>
<dbReference type="SUPFAM" id="SSF52540">
    <property type="entry name" value="P-loop containing nucleoside triphosphate hydrolases"/>
    <property type="match status" value="1"/>
</dbReference>
<comment type="cofactor">
    <cofactor evidence="1">
        <name>Mg(2+)</name>
        <dbReference type="ChEBI" id="CHEBI:18420"/>
    </cofactor>
</comment>
<dbReference type="GO" id="GO:0006310">
    <property type="term" value="P:DNA recombination"/>
    <property type="evidence" value="ECO:0007669"/>
    <property type="project" value="UniProtKB-KW"/>
</dbReference>
<evidence type="ECO:0000259" key="3">
    <source>
        <dbReference type="Pfam" id="PF21530"/>
    </source>
</evidence>
<comment type="similarity">
    <text evidence="1">Belongs to the helicase family.</text>
</comment>
<dbReference type="EC" id="5.6.2.3" evidence="1"/>
<feature type="domain" description="DNA helicase Pif1-like 2B" evidence="3">
    <location>
        <begin position="266"/>
        <end position="308"/>
    </location>
</feature>
<feature type="domain" description="DNA helicase Pif1-like DEAD-box helicase" evidence="2">
    <location>
        <begin position="107"/>
        <end position="210"/>
    </location>
</feature>
<dbReference type="GO" id="GO:0043139">
    <property type="term" value="F:5'-3' DNA helicase activity"/>
    <property type="evidence" value="ECO:0007669"/>
    <property type="project" value="UniProtKB-EC"/>
</dbReference>
<dbReference type="PANTHER" id="PTHR10492">
    <property type="match status" value="1"/>
</dbReference>
<keyword evidence="1" id="KW-0233">DNA recombination</keyword>
<dbReference type="InterPro" id="IPR049163">
    <property type="entry name" value="Pif1-like_2B_dom"/>
</dbReference>
<dbReference type="Gene3D" id="3.40.50.300">
    <property type="entry name" value="P-loop containing nucleotide triphosphate hydrolases"/>
    <property type="match status" value="1"/>
</dbReference>
<dbReference type="GO" id="GO:0016787">
    <property type="term" value="F:hydrolase activity"/>
    <property type="evidence" value="ECO:0007669"/>
    <property type="project" value="UniProtKB-KW"/>
</dbReference>
<dbReference type="GO" id="GO:0006281">
    <property type="term" value="P:DNA repair"/>
    <property type="evidence" value="ECO:0007669"/>
    <property type="project" value="UniProtKB-KW"/>
</dbReference>
<protein>
    <recommendedName>
        <fullName evidence="1">ATP-dependent DNA helicase</fullName>
        <ecNumber evidence="1">5.6.2.3</ecNumber>
    </recommendedName>
</protein>
<dbReference type="InterPro" id="IPR027417">
    <property type="entry name" value="P-loop_NTPase"/>
</dbReference>
<accession>A0AAW2L298</accession>
<sequence>MIEDYLSSRSTNNVLILNRLLHDIDSTFLQHKRSLKEFDLSQIAEDCQDLSSKSGLIEDELSLPIPLDDLNAASKLNPGQLQAFNTIKHAIMRKQSQTFFIDDRGDRAAAIIWDEAPMADRKAIETVDQTLREIFGIDLPFGGKIMILGGDFCQVVPVVVGGTRSQAVKSSIMELHLWSSIKVLHLADNIRAQNDQSFSDFLLRIDLGSHTYDPEYMMDRALITPLNDDVSMLNERVLQAFTGEEEVTYYSFDSVSDDMNNLYLPEFPNSLTLGNLPPHKLTLKKRGPIMLLRNINPKIRLCNGTRLIYRKFGRNIVDAEILTGQFKGTRVFLPCIPLKTSEDAKMPFEMIRRQFPVRLSFATDN</sequence>
<dbReference type="GO" id="GO:0005524">
    <property type="term" value="F:ATP binding"/>
    <property type="evidence" value="ECO:0007669"/>
    <property type="project" value="UniProtKB-KW"/>
</dbReference>
<keyword evidence="1" id="KW-0378">Hydrolase</keyword>
<keyword evidence="1" id="KW-0067">ATP-binding</keyword>
<comment type="catalytic activity">
    <reaction evidence="1">
        <text>ATP + H2O = ADP + phosphate + H(+)</text>
        <dbReference type="Rhea" id="RHEA:13065"/>
        <dbReference type="ChEBI" id="CHEBI:15377"/>
        <dbReference type="ChEBI" id="CHEBI:15378"/>
        <dbReference type="ChEBI" id="CHEBI:30616"/>
        <dbReference type="ChEBI" id="CHEBI:43474"/>
        <dbReference type="ChEBI" id="CHEBI:456216"/>
        <dbReference type="EC" id="5.6.2.3"/>
    </reaction>
</comment>
<evidence type="ECO:0000259" key="2">
    <source>
        <dbReference type="Pfam" id="PF05970"/>
    </source>
</evidence>
<name>A0AAW2L298_SESRA</name>
<dbReference type="Pfam" id="PF05970">
    <property type="entry name" value="PIF1"/>
    <property type="match status" value="1"/>
</dbReference>
<evidence type="ECO:0000313" key="4">
    <source>
        <dbReference type="EMBL" id="KAL0313380.1"/>
    </source>
</evidence>
<reference evidence="4" key="1">
    <citation type="submission" date="2020-06" db="EMBL/GenBank/DDBJ databases">
        <authorList>
            <person name="Li T."/>
            <person name="Hu X."/>
            <person name="Zhang T."/>
            <person name="Song X."/>
            <person name="Zhang H."/>
            <person name="Dai N."/>
            <person name="Sheng W."/>
            <person name="Hou X."/>
            <person name="Wei L."/>
        </authorList>
    </citation>
    <scope>NUCLEOTIDE SEQUENCE</scope>
    <source>
        <strain evidence="4">G02</strain>
        <tissue evidence="4">Leaf</tissue>
    </source>
</reference>
<dbReference type="AlphaFoldDB" id="A0AAW2L298"/>
<keyword evidence="1" id="KW-0234">DNA repair</keyword>
<keyword evidence="1" id="KW-0347">Helicase</keyword>
<keyword evidence="1" id="KW-0547">Nucleotide-binding</keyword>
<dbReference type="InterPro" id="IPR010285">
    <property type="entry name" value="DNA_helicase_pif1-like_DEAD"/>
</dbReference>
<organism evidence="4">
    <name type="scientific">Sesamum radiatum</name>
    <name type="common">Black benniseed</name>
    <dbReference type="NCBI Taxonomy" id="300843"/>
    <lineage>
        <taxon>Eukaryota</taxon>
        <taxon>Viridiplantae</taxon>
        <taxon>Streptophyta</taxon>
        <taxon>Embryophyta</taxon>
        <taxon>Tracheophyta</taxon>
        <taxon>Spermatophyta</taxon>
        <taxon>Magnoliopsida</taxon>
        <taxon>eudicotyledons</taxon>
        <taxon>Gunneridae</taxon>
        <taxon>Pentapetalae</taxon>
        <taxon>asterids</taxon>
        <taxon>lamiids</taxon>
        <taxon>Lamiales</taxon>
        <taxon>Pedaliaceae</taxon>
        <taxon>Sesamum</taxon>
    </lineage>
</organism>
<dbReference type="PANTHER" id="PTHR10492:SF101">
    <property type="entry name" value="ATP-DEPENDENT DNA HELICASE"/>
    <property type="match status" value="1"/>
</dbReference>
<proteinExistence type="inferred from homology"/>
<dbReference type="EMBL" id="JACGWJ010000026">
    <property type="protein sequence ID" value="KAL0313380.1"/>
    <property type="molecule type" value="Genomic_DNA"/>
</dbReference>
<gene>
    <name evidence="4" type="ORF">Sradi_5737300</name>
</gene>
<dbReference type="Pfam" id="PF21530">
    <property type="entry name" value="Pif1_2B_dom"/>
    <property type="match status" value="1"/>
</dbReference>
<reference evidence="4" key="2">
    <citation type="journal article" date="2024" name="Plant">
        <title>Genomic evolution and insights into agronomic trait innovations of Sesamum species.</title>
        <authorList>
            <person name="Miao H."/>
            <person name="Wang L."/>
            <person name="Qu L."/>
            <person name="Liu H."/>
            <person name="Sun Y."/>
            <person name="Le M."/>
            <person name="Wang Q."/>
            <person name="Wei S."/>
            <person name="Zheng Y."/>
            <person name="Lin W."/>
            <person name="Duan Y."/>
            <person name="Cao H."/>
            <person name="Xiong S."/>
            <person name="Wang X."/>
            <person name="Wei L."/>
            <person name="Li C."/>
            <person name="Ma Q."/>
            <person name="Ju M."/>
            <person name="Zhao R."/>
            <person name="Li G."/>
            <person name="Mu C."/>
            <person name="Tian Q."/>
            <person name="Mei H."/>
            <person name="Zhang T."/>
            <person name="Gao T."/>
            <person name="Zhang H."/>
        </authorList>
    </citation>
    <scope>NUCLEOTIDE SEQUENCE</scope>
    <source>
        <strain evidence="4">G02</strain>
    </source>
</reference>